<evidence type="ECO:0000256" key="1">
    <source>
        <dbReference type="ARBA" id="ARBA00001941"/>
    </source>
</evidence>
<dbReference type="InterPro" id="IPR000787">
    <property type="entry name" value="Peptidase_M29"/>
</dbReference>
<dbReference type="GO" id="GO:0006508">
    <property type="term" value="P:proteolysis"/>
    <property type="evidence" value="ECO:0007669"/>
    <property type="project" value="UniProtKB-KW"/>
</dbReference>
<evidence type="ECO:0000256" key="9">
    <source>
        <dbReference type="ARBA" id="ARBA00023049"/>
    </source>
</evidence>
<dbReference type="GO" id="GO:0046872">
    <property type="term" value="F:metal ion binding"/>
    <property type="evidence" value="ECO:0007669"/>
    <property type="project" value="UniProtKB-KW"/>
</dbReference>
<gene>
    <name evidence="10" type="ORF">A3E73_02140</name>
</gene>
<sequence>MSDYQPSKKILQKYAQVLVNFALNSGKGVKPGEVVLCQVPDAAKPLALELQNAILKAGAQPIMRLLPTGFSRDFYTLASDAQIKFFPEKYLKAQADLINHQIYIVAETNPFELSRITPQKIVASRRVMKPYRDWLTAKELKGKFSWVIAMWGTEAKAKMVNLGLEAYWRQIIRACFLDRQAPADHWRQVMALQSKILRKLNNLPIDRLHIKGIDVDLHIKIGEKRRFIGVDGRNIPSFEVFTSPDWRGTNGWIKFNQPLYRLGNILKGISLSFKNGRIDKANAKVGNKLLQEMIKTKNADKLGEFSLTDNRLSRIRHVMAETLYDENMGGRYGNTHVAIGMAFKDAYADDPTGLKTEDWENLGFNDSAEHTDMISTSDRTVTAILADGRRQVIYQKGQFTLA</sequence>
<evidence type="ECO:0000256" key="2">
    <source>
        <dbReference type="ARBA" id="ARBA00001946"/>
    </source>
</evidence>
<comment type="cofactor">
    <cofactor evidence="2">
        <name>Mg(2+)</name>
        <dbReference type="ChEBI" id="CHEBI:18420"/>
    </cofactor>
</comment>
<evidence type="ECO:0000256" key="5">
    <source>
        <dbReference type="ARBA" id="ARBA00022438"/>
    </source>
</evidence>
<evidence type="ECO:0000256" key="8">
    <source>
        <dbReference type="ARBA" id="ARBA00022801"/>
    </source>
</evidence>
<dbReference type="GO" id="GO:0004177">
    <property type="term" value="F:aminopeptidase activity"/>
    <property type="evidence" value="ECO:0007669"/>
    <property type="project" value="UniProtKB-KW"/>
</dbReference>
<dbReference type="PANTHER" id="PTHR34448">
    <property type="entry name" value="AMINOPEPTIDASE"/>
    <property type="match status" value="1"/>
</dbReference>
<keyword evidence="6 10" id="KW-0645">Protease</keyword>
<keyword evidence="9 10" id="KW-0482">Metalloprotease</keyword>
<accession>A0A1F5DNU1</accession>
<evidence type="ECO:0000313" key="10">
    <source>
        <dbReference type="EMBL" id="OGD56828.1"/>
    </source>
</evidence>
<comment type="caution">
    <text evidence="10">The sequence shown here is derived from an EMBL/GenBank/DDBJ whole genome shotgun (WGS) entry which is preliminary data.</text>
</comment>
<protein>
    <submittedName>
        <fullName evidence="10">Thermophilic metalloprotease (M29) superfamily</fullName>
    </submittedName>
</protein>
<evidence type="ECO:0000256" key="6">
    <source>
        <dbReference type="ARBA" id="ARBA00022670"/>
    </source>
</evidence>
<dbReference type="Gene3D" id="3.40.1830.10">
    <property type="entry name" value="Thermophilic metalloprotease (M29)"/>
    <property type="match status" value="1"/>
</dbReference>
<dbReference type="PANTHER" id="PTHR34448:SF3">
    <property type="entry name" value="AMINOPEPTIDASE AMPS"/>
    <property type="match status" value="1"/>
</dbReference>
<keyword evidence="7" id="KW-0479">Metal-binding</keyword>
<dbReference type="Pfam" id="PF02073">
    <property type="entry name" value="Peptidase_M29"/>
    <property type="match status" value="1"/>
</dbReference>
<keyword evidence="5" id="KW-0031">Aminopeptidase</keyword>
<dbReference type="Proteomes" id="UP000176791">
    <property type="component" value="Unassembled WGS sequence"/>
</dbReference>
<dbReference type="STRING" id="1797460.A3E73_02140"/>
<dbReference type="AlphaFoldDB" id="A0A1F5DNU1"/>
<dbReference type="EMBL" id="MEZN01000008">
    <property type="protein sequence ID" value="OGD56828.1"/>
    <property type="molecule type" value="Genomic_DNA"/>
</dbReference>
<evidence type="ECO:0000256" key="3">
    <source>
        <dbReference type="ARBA" id="ARBA00001947"/>
    </source>
</evidence>
<comment type="cofactor">
    <cofactor evidence="3">
        <name>Zn(2+)</name>
        <dbReference type="ChEBI" id="CHEBI:29105"/>
    </cofactor>
</comment>
<dbReference type="InterPro" id="IPR052170">
    <property type="entry name" value="M29_Exopeptidase"/>
</dbReference>
<name>A0A1F5DNU1_9BACT</name>
<evidence type="ECO:0000256" key="4">
    <source>
        <dbReference type="ARBA" id="ARBA00008236"/>
    </source>
</evidence>
<dbReference type="InterPro" id="IPR035097">
    <property type="entry name" value="M29_N-terminal"/>
</dbReference>
<dbReference type="PRINTS" id="PR00919">
    <property type="entry name" value="THERMOPTASE"/>
</dbReference>
<organism evidence="10 11">
    <name type="scientific">Candidatus Beckwithbacteria bacterium RIFCSPHIGHO2_12_FULL_47_17</name>
    <dbReference type="NCBI Taxonomy" id="1797460"/>
    <lineage>
        <taxon>Bacteria</taxon>
        <taxon>Candidatus Beckwithiibacteriota</taxon>
    </lineage>
</organism>
<reference evidence="10 11" key="1">
    <citation type="journal article" date="2016" name="Nat. Commun.">
        <title>Thousands of microbial genomes shed light on interconnected biogeochemical processes in an aquifer system.</title>
        <authorList>
            <person name="Anantharaman K."/>
            <person name="Brown C.T."/>
            <person name="Hug L.A."/>
            <person name="Sharon I."/>
            <person name="Castelle C.J."/>
            <person name="Probst A.J."/>
            <person name="Thomas B.C."/>
            <person name="Singh A."/>
            <person name="Wilkins M.J."/>
            <person name="Karaoz U."/>
            <person name="Brodie E.L."/>
            <person name="Williams K.H."/>
            <person name="Hubbard S.S."/>
            <person name="Banfield J.F."/>
        </authorList>
    </citation>
    <scope>NUCLEOTIDE SEQUENCE [LARGE SCALE GENOMIC DNA]</scope>
</reference>
<evidence type="ECO:0000313" key="11">
    <source>
        <dbReference type="Proteomes" id="UP000176791"/>
    </source>
</evidence>
<dbReference type="GO" id="GO:0008237">
    <property type="term" value="F:metallopeptidase activity"/>
    <property type="evidence" value="ECO:0007669"/>
    <property type="project" value="UniProtKB-KW"/>
</dbReference>
<evidence type="ECO:0000256" key="7">
    <source>
        <dbReference type="ARBA" id="ARBA00022723"/>
    </source>
</evidence>
<keyword evidence="8" id="KW-0378">Hydrolase</keyword>
<dbReference type="SUPFAM" id="SSF144052">
    <property type="entry name" value="Thermophilic metalloprotease-like"/>
    <property type="match status" value="1"/>
</dbReference>
<comment type="cofactor">
    <cofactor evidence="1">
        <name>Co(2+)</name>
        <dbReference type="ChEBI" id="CHEBI:48828"/>
    </cofactor>
</comment>
<proteinExistence type="inferred from homology"/>
<comment type="similarity">
    <text evidence="4">Belongs to the peptidase M29 family.</text>
</comment>